<dbReference type="VEuPathDB" id="FungiDB:F503_08034"/>
<dbReference type="GO" id="GO:0000981">
    <property type="term" value="F:DNA-binding transcription factor activity, RNA polymerase II-specific"/>
    <property type="evidence" value="ECO:0007669"/>
    <property type="project" value="TreeGrafter"/>
</dbReference>
<feature type="compositionally biased region" description="Low complexity" evidence="7">
    <location>
        <begin position="255"/>
        <end position="272"/>
    </location>
</feature>
<dbReference type="GO" id="GO:0000785">
    <property type="term" value="C:chromatin"/>
    <property type="evidence" value="ECO:0007669"/>
    <property type="project" value="TreeGrafter"/>
</dbReference>
<dbReference type="GO" id="GO:0005667">
    <property type="term" value="C:transcription regulator complex"/>
    <property type="evidence" value="ECO:0007669"/>
    <property type="project" value="TreeGrafter"/>
</dbReference>
<evidence type="ECO:0000256" key="1">
    <source>
        <dbReference type="ARBA" id="ARBA00022723"/>
    </source>
</evidence>
<dbReference type="AlphaFoldDB" id="S3CLJ3"/>
<evidence type="ECO:0000256" key="2">
    <source>
        <dbReference type="ARBA" id="ARBA00022737"/>
    </source>
</evidence>
<dbReference type="PROSITE" id="PS50157">
    <property type="entry name" value="ZINC_FINGER_C2H2_2"/>
    <property type="match status" value="1"/>
</dbReference>
<keyword evidence="1" id="KW-0479">Metal-binding</keyword>
<dbReference type="PANTHER" id="PTHR14003:SF19">
    <property type="entry name" value="YY2 TRANSCRIPTION FACTOR"/>
    <property type="match status" value="1"/>
</dbReference>
<feature type="compositionally biased region" description="Acidic residues" evidence="7">
    <location>
        <begin position="112"/>
        <end position="121"/>
    </location>
</feature>
<dbReference type="SUPFAM" id="SSF57667">
    <property type="entry name" value="beta-beta-alpha zinc fingers"/>
    <property type="match status" value="1"/>
</dbReference>
<evidence type="ECO:0000256" key="5">
    <source>
        <dbReference type="ARBA" id="ARBA00044085"/>
    </source>
</evidence>
<sequence>MNALDPTLSIGDGYQDDYPDGMPSRDSPVLRPNRLRLRLSPTPPPKVTEVSHPLAGSSRETSSNRPKIKPSLGDAVLIRFMTDGRDPNIANFEADRDFSDGSEQDEIHSGEYDDGPEPEKDEEYLDDIARIDLDHKTAGHDSSYLISTASLSQTTLPSIASLTALIRSPSPDAYGRDIVMEDSDEDQFMTSPKEISINEASRQPRQVEAKGTTEATEAADADADADGSKKSKHGQGQNLPSKDTHMAELGLEQAPSPTQPSQTSRSQTQRPRPVSPQPPAEGYTAIAAMALARTTMSRQNSNSNKDKKSTATERTPLPDSRIKRSGSRFRSSTLNSEPQLLTIAAVTSPGDPTSAYSYTSPSNSGHTPASGPVDAPTVSSTSSAFSASALTPSSYAASDQPSPSYSPGVHQRSPRRVTPLEHPRPPAIVAGLPGAFSSASPTSFSHVKLSPIATDTLASRSARGIYSNSLSPGAGTPKTTTLPPIAQYIKSREKLENQPSVSHASHPSSGNQLPPISGHVSPPPSTFSGSRRGTFDQGVDLAPGPASTAQLQKQTLPPFQQHLRHPPPASSPLHPVSGQQSPLPPNLARPAMNPAGGNAHGSHNTHNNLHRRHLQNHPIYPKMAGVPPLAPGPGQGPGQGLEQGPSDSRHPNSLNPPNPNPSPSSGQGTYKCTFKDCTAQPFLTQYLLNSHANVHSEDRPHYCPVQGCPRSEHGNGFKRKNEMIRHGLVHKSPGYVCPFCPDREHKYPRPDNLLRHVRAHHKEKSKDDSELRDVLAQRPDGPSRGRRRRN</sequence>
<feature type="compositionally biased region" description="Polar residues" evidence="7">
    <location>
        <begin position="294"/>
        <end position="303"/>
    </location>
</feature>
<evidence type="ECO:0000256" key="7">
    <source>
        <dbReference type="SAM" id="MobiDB-lite"/>
    </source>
</evidence>
<dbReference type="eggNOG" id="KOG1721">
    <property type="taxonomic scope" value="Eukaryota"/>
</dbReference>
<feature type="compositionally biased region" description="Basic and acidic residues" evidence="7">
    <location>
        <begin position="93"/>
        <end position="111"/>
    </location>
</feature>
<feature type="compositionally biased region" description="Low complexity" evidence="7">
    <location>
        <begin position="642"/>
        <end position="653"/>
    </location>
</feature>
<feature type="domain" description="C2H2-type" evidence="8">
    <location>
        <begin position="670"/>
        <end position="700"/>
    </location>
</feature>
<keyword evidence="10" id="KW-1185">Reference proteome</keyword>
<dbReference type="InterPro" id="IPR036236">
    <property type="entry name" value="Znf_C2H2_sf"/>
</dbReference>
<dbReference type="HOGENOM" id="CLU_355296_0_0_1"/>
<feature type="compositionally biased region" description="Polar residues" evidence="7">
    <location>
        <begin position="547"/>
        <end position="558"/>
    </location>
</feature>
<feature type="region of interest" description="Disordered" evidence="7">
    <location>
        <begin position="86"/>
        <end position="121"/>
    </location>
</feature>
<feature type="compositionally biased region" description="Polar residues" evidence="7">
    <location>
        <begin position="328"/>
        <end position="339"/>
    </location>
</feature>
<dbReference type="EMBL" id="KE148151">
    <property type="protein sequence ID" value="EPE07383.1"/>
    <property type="molecule type" value="Genomic_DNA"/>
</dbReference>
<dbReference type="InterPro" id="IPR013087">
    <property type="entry name" value="Znf_C2H2_type"/>
</dbReference>
<keyword evidence="4" id="KW-0862">Zinc</keyword>
<dbReference type="GO" id="GO:0000978">
    <property type="term" value="F:RNA polymerase II cis-regulatory region sequence-specific DNA binding"/>
    <property type="evidence" value="ECO:0007669"/>
    <property type="project" value="TreeGrafter"/>
</dbReference>
<reference evidence="9 10" key="1">
    <citation type="journal article" date="2013" name="BMC Genomics">
        <title>The genome and transcriptome of the pine saprophyte Ophiostoma piceae, and a comparison with the bark beetle-associated pine pathogen Grosmannia clavigera.</title>
        <authorList>
            <person name="Haridas S."/>
            <person name="Wang Y."/>
            <person name="Lim L."/>
            <person name="Massoumi Alamouti S."/>
            <person name="Jackman S."/>
            <person name="Docking R."/>
            <person name="Robertson G."/>
            <person name="Birol I."/>
            <person name="Bohlmann J."/>
            <person name="Breuil C."/>
        </authorList>
    </citation>
    <scope>NUCLEOTIDE SEQUENCE [LARGE SCALE GENOMIC DNA]</scope>
    <source>
        <strain evidence="9 10">UAMH 11346</strain>
    </source>
</reference>
<evidence type="ECO:0000256" key="4">
    <source>
        <dbReference type="ARBA" id="ARBA00022833"/>
    </source>
</evidence>
<evidence type="ECO:0000313" key="10">
    <source>
        <dbReference type="Proteomes" id="UP000016923"/>
    </source>
</evidence>
<proteinExistence type="predicted"/>
<dbReference type="OMA" id="KFVRQHD"/>
<evidence type="ECO:0000313" key="9">
    <source>
        <dbReference type="EMBL" id="EPE07383.1"/>
    </source>
</evidence>
<keyword evidence="3 6" id="KW-0863">Zinc-finger</keyword>
<name>S3CLJ3_OPHP1</name>
<keyword evidence="2" id="KW-0677">Repeat</keyword>
<feature type="compositionally biased region" description="Basic and acidic residues" evidence="7">
    <location>
        <begin position="764"/>
        <end position="775"/>
    </location>
</feature>
<feature type="region of interest" description="Disordered" evidence="7">
    <location>
        <begin position="168"/>
        <end position="435"/>
    </location>
</feature>
<organism evidence="9 10">
    <name type="scientific">Ophiostoma piceae (strain UAMH 11346)</name>
    <name type="common">Sap stain fungus</name>
    <dbReference type="NCBI Taxonomy" id="1262450"/>
    <lineage>
        <taxon>Eukaryota</taxon>
        <taxon>Fungi</taxon>
        <taxon>Dikarya</taxon>
        <taxon>Ascomycota</taxon>
        <taxon>Pezizomycotina</taxon>
        <taxon>Sordariomycetes</taxon>
        <taxon>Sordariomycetidae</taxon>
        <taxon>Ophiostomatales</taxon>
        <taxon>Ophiostomataceae</taxon>
        <taxon>Ophiostoma</taxon>
    </lineage>
</organism>
<feature type="compositionally biased region" description="Polar residues" evidence="7">
    <location>
        <begin position="497"/>
        <end position="514"/>
    </location>
</feature>
<feature type="compositionally biased region" description="Polar residues" evidence="7">
    <location>
        <begin position="350"/>
        <end position="367"/>
    </location>
</feature>
<dbReference type="STRING" id="1262450.S3CLJ3"/>
<evidence type="ECO:0000259" key="8">
    <source>
        <dbReference type="PROSITE" id="PS50157"/>
    </source>
</evidence>
<feature type="region of interest" description="Disordered" evidence="7">
    <location>
        <begin position="1"/>
        <end position="70"/>
    </location>
</feature>
<dbReference type="PANTHER" id="PTHR14003">
    <property type="entry name" value="TRANSCRIPTIONAL REPRESSOR PROTEIN YY"/>
    <property type="match status" value="1"/>
</dbReference>
<dbReference type="OrthoDB" id="6077919at2759"/>
<feature type="compositionally biased region" description="Polar residues" evidence="7">
    <location>
        <begin position="395"/>
        <end position="405"/>
    </location>
</feature>
<feature type="region of interest" description="Disordered" evidence="7">
    <location>
        <begin position="748"/>
        <end position="790"/>
    </location>
</feature>
<accession>S3CLJ3</accession>
<dbReference type="SMART" id="SM00355">
    <property type="entry name" value="ZnF_C2H2"/>
    <property type="match status" value="3"/>
</dbReference>
<evidence type="ECO:0000256" key="6">
    <source>
        <dbReference type="PROSITE-ProRule" id="PRU00042"/>
    </source>
</evidence>
<evidence type="ECO:0000256" key="3">
    <source>
        <dbReference type="ARBA" id="ARBA00022771"/>
    </source>
</evidence>
<feature type="region of interest" description="Disordered" evidence="7">
    <location>
        <begin position="494"/>
        <end position="669"/>
    </location>
</feature>
<gene>
    <name evidence="9" type="ORF">F503_08034</name>
</gene>
<dbReference type="Proteomes" id="UP000016923">
    <property type="component" value="Unassembled WGS sequence"/>
</dbReference>
<feature type="compositionally biased region" description="Low complexity" evidence="7">
    <location>
        <begin position="375"/>
        <end position="394"/>
    </location>
</feature>
<dbReference type="Gene3D" id="3.30.160.60">
    <property type="entry name" value="Classic Zinc Finger"/>
    <property type="match status" value="1"/>
</dbReference>
<dbReference type="GO" id="GO:0008270">
    <property type="term" value="F:zinc ion binding"/>
    <property type="evidence" value="ECO:0007669"/>
    <property type="project" value="UniProtKB-KW"/>
</dbReference>
<protein>
    <recommendedName>
        <fullName evidence="5">C2H2 type master regulator of conidiophore development brlA</fullName>
    </recommendedName>
</protein>